<keyword evidence="6" id="KW-1185">Reference proteome</keyword>
<evidence type="ECO:0000256" key="1">
    <source>
        <dbReference type="ARBA" id="ARBA00001946"/>
    </source>
</evidence>
<sequence length="154" mass="17368">MAAFLHEGGLKLRQKVRAVVMNDKGQFLLVRPHGYKDGEWTLAGGGVESGETPHQAMRREIAEELGVALEEDLEKLPVANRFIYTAEHKARRALDHDGQEAMMFVVRLPSDVLLALQAEEIADARWFSRDEAIRAFPVRKQREVFEKCLASLVA</sequence>
<name>A0ABV7EAL6_9SPHN</name>
<dbReference type="InterPro" id="IPR020476">
    <property type="entry name" value="Nudix_hydrolase"/>
</dbReference>
<dbReference type="PRINTS" id="PR00502">
    <property type="entry name" value="NUDIXFAMILY"/>
</dbReference>
<comment type="similarity">
    <text evidence="3">Belongs to the Nudix hydrolase family.</text>
</comment>
<gene>
    <name evidence="5" type="ORF">ACFODU_13705</name>
</gene>
<evidence type="ECO:0000313" key="6">
    <source>
        <dbReference type="Proteomes" id="UP001595456"/>
    </source>
</evidence>
<dbReference type="PANTHER" id="PTHR43046">
    <property type="entry name" value="GDP-MANNOSE MANNOSYL HYDROLASE"/>
    <property type="match status" value="1"/>
</dbReference>
<dbReference type="SUPFAM" id="SSF55811">
    <property type="entry name" value="Nudix"/>
    <property type="match status" value="1"/>
</dbReference>
<keyword evidence="2 3" id="KW-0378">Hydrolase</keyword>
<evidence type="ECO:0000259" key="4">
    <source>
        <dbReference type="PROSITE" id="PS51462"/>
    </source>
</evidence>
<protein>
    <submittedName>
        <fullName evidence="5">NUDIX domain-containing protein</fullName>
    </submittedName>
</protein>
<dbReference type="Proteomes" id="UP001595456">
    <property type="component" value="Unassembled WGS sequence"/>
</dbReference>
<comment type="cofactor">
    <cofactor evidence="1">
        <name>Mg(2+)</name>
        <dbReference type="ChEBI" id="CHEBI:18420"/>
    </cofactor>
</comment>
<dbReference type="EMBL" id="JBHRST010000022">
    <property type="protein sequence ID" value="MFC3098847.1"/>
    <property type="molecule type" value="Genomic_DNA"/>
</dbReference>
<dbReference type="Gene3D" id="3.90.79.10">
    <property type="entry name" value="Nucleoside Triphosphate Pyrophosphohydrolase"/>
    <property type="match status" value="1"/>
</dbReference>
<dbReference type="Pfam" id="PF00293">
    <property type="entry name" value="NUDIX"/>
    <property type="match status" value="1"/>
</dbReference>
<feature type="domain" description="Nudix hydrolase" evidence="4">
    <location>
        <begin position="11"/>
        <end position="149"/>
    </location>
</feature>
<evidence type="ECO:0000256" key="2">
    <source>
        <dbReference type="ARBA" id="ARBA00022801"/>
    </source>
</evidence>
<dbReference type="PROSITE" id="PS00893">
    <property type="entry name" value="NUDIX_BOX"/>
    <property type="match status" value="1"/>
</dbReference>
<dbReference type="RefSeq" id="WP_336924666.1">
    <property type="nucleotide sequence ID" value="NZ_JBANRO010000001.1"/>
</dbReference>
<comment type="caution">
    <text evidence="5">The sequence shown here is derived from an EMBL/GenBank/DDBJ whole genome shotgun (WGS) entry which is preliminary data.</text>
</comment>
<dbReference type="InterPro" id="IPR015797">
    <property type="entry name" value="NUDIX_hydrolase-like_dom_sf"/>
</dbReference>
<reference evidence="6" key="1">
    <citation type="journal article" date="2019" name="Int. J. Syst. Evol. Microbiol.">
        <title>The Global Catalogue of Microorganisms (GCM) 10K type strain sequencing project: providing services to taxonomists for standard genome sequencing and annotation.</title>
        <authorList>
            <consortium name="The Broad Institute Genomics Platform"/>
            <consortium name="The Broad Institute Genome Sequencing Center for Infectious Disease"/>
            <person name="Wu L."/>
            <person name="Ma J."/>
        </authorList>
    </citation>
    <scope>NUCLEOTIDE SEQUENCE [LARGE SCALE GENOMIC DNA]</scope>
    <source>
        <strain evidence="6">KCTC 52607</strain>
    </source>
</reference>
<dbReference type="InterPro" id="IPR020084">
    <property type="entry name" value="NUDIX_hydrolase_CS"/>
</dbReference>
<evidence type="ECO:0000256" key="3">
    <source>
        <dbReference type="RuleBase" id="RU003476"/>
    </source>
</evidence>
<dbReference type="PANTHER" id="PTHR43046:SF14">
    <property type="entry name" value="MUTT_NUDIX FAMILY PROTEIN"/>
    <property type="match status" value="1"/>
</dbReference>
<proteinExistence type="inferred from homology"/>
<accession>A0ABV7EAL6</accession>
<organism evidence="5 6">
    <name type="scientific">Alteraurantiacibacter palmitatis</name>
    <dbReference type="NCBI Taxonomy" id="2054628"/>
    <lineage>
        <taxon>Bacteria</taxon>
        <taxon>Pseudomonadati</taxon>
        <taxon>Pseudomonadota</taxon>
        <taxon>Alphaproteobacteria</taxon>
        <taxon>Sphingomonadales</taxon>
        <taxon>Erythrobacteraceae</taxon>
        <taxon>Alteraurantiacibacter</taxon>
    </lineage>
</organism>
<dbReference type="PROSITE" id="PS51462">
    <property type="entry name" value="NUDIX"/>
    <property type="match status" value="1"/>
</dbReference>
<evidence type="ECO:0000313" key="5">
    <source>
        <dbReference type="EMBL" id="MFC3098847.1"/>
    </source>
</evidence>
<dbReference type="InterPro" id="IPR000086">
    <property type="entry name" value="NUDIX_hydrolase_dom"/>
</dbReference>